<dbReference type="GO" id="GO:0042162">
    <property type="term" value="F:telomeric DNA binding"/>
    <property type="evidence" value="ECO:0007669"/>
    <property type="project" value="TreeGrafter"/>
</dbReference>
<sequence length="1012" mass="111727">DYADEDSDCTGALDLSYGDAETDSVYAGLGCDDEGSDCVDARRISCICVDWGFGVVDWGCAGGNEKLYDAGWGCVDDSSPDDCPDCDSCRCCGFCCVYWCNFKVTPILLLNMAQYRPKQRPQRAASSSSNATPVRLLDRREGSEPLLVATQMTPSSGSRKKSPKPRKTLYHPKANDDTSRKTPPPLPSAPPPVPEPPRLPVGDAPALLQRINTEDQDGLESARSGLRRTCVELINAYPKTAKKLNINQKLWRSWYREIEGQSSSVLETCSAFYSSLVDGLQSSLRRRDRLPEHLDGLKYSLQQSLIALGDVGRYEQNQLGKERRDWTLARNYYQQALEVAPSNGKVYNQLGLLAVLEGKVLDGAYLYARSLTCENPFATSGNLLHVLQRGRNAEKQLQSQQETSGESSCEAMEKYSACVLSCLHMIKTGKGSKAEWDAALERMQSALARLMDVCDQQDEAIGPLLEALSRTLTRTVCLSIVLAHNTVRTDGEANHQAFDGTFKNWTGNELTTKAMAVSNVTASSLSSKLTAVLSASAESTRTKYFANALLPALNIFLDWLHLHQALLHESSPSSKALQRECVALFHILSANGFIERGLCCAQKRDGDLSNAILPEDCELNGFLPYEKALQTRFSEELTPERKLSRELTEEERLVLRVARFMASSEKFVFSGKVPAPMSSVLTGTSRKPRGSKGSGLKTPLKATKKTTRADPLAIDLVLTGRLCILCSNTSTFPNGECEFCGYEDDVDSTSDDEKDAVHQPSWIQEYDVVYNDNDLNLEKSTTPPRSSPMRATRPGSSTSSTPASSPQSDSPPSPPQKLEADFKTIMSIGAERAGYQDSLNAEKDQQRLIVIDAPNVAMRHGKGKIFSCAGIELAVSYFQALGHRVVAFIPDYMLQSDEERAEREEQGEVLTAAKIPDDVALLERLMLKGVLIPTPPQDYDDSYSIQYAGLHNGYVVTNDLFRDHIVNMVGPRERKVAMRAWLRAHQISYSWVRNEFLPNPSFRFPETADGAF</sequence>
<dbReference type="PANTHER" id="PTHR15696">
    <property type="entry name" value="SMG-7 SUPPRESSOR WITH MORPHOLOGICAL EFFECT ON GENITALIA PROTEIN 7"/>
    <property type="match status" value="1"/>
</dbReference>
<feature type="region of interest" description="Disordered" evidence="1">
    <location>
        <begin position="120"/>
        <end position="202"/>
    </location>
</feature>
<evidence type="ECO:0000259" key="3">
    <source>
        <dbReference type="Pfam" id="PF11977"/>
    </source>
</evidence>
<feature type="compositionally biased region" description="Basic residues" evidence="1">
    <location>
        <begin position="158"/>
        <end position="170"/>
    </location>
</feature>
<evidence type="ECO:0008006" key="6">
    <source>
        <dbReference type="Google" id="ProtNLM"/>
    </source>
</evidence>
<evidence type="ECO:0000313" key="5">
    <source>
        <dbReference type="Proteomes" id="UP000688947"/>
    </source>
</evidence>
<feature type="region of interest" description="Disordered" evidence="1">
    <location>
        <begin position="775"/>
        <end position="817"/>
    </location>
</feature>
<feature type="compositionally biased region" description="Pro residues" evidence="1">
    <location>
        <begin position="182"/>
        <end position="199"/>
    </location>
</feature>
<dbReference type="Pfam" id="PF10373">
    <property type="entry name" value="EST1_DNA_bind"/>
    <property type="match status" value="1"/>
</dbReference>
<dbReference type="Pfam" id="PF11977">
    <property type="entry name" value="RNase_Zc3h12a"/>
    <property type="match status" value="1"/>
</dbReference>
<reference evidence="4" key="1">
    <citation type="submission" date="2021-01" db="EMBL/GenBank/DDBJ databases">
        <title>Phytophthora aleatoria, a newly-described species from Pinus radiata is distinct from Phytophthora cactorum isolates based on comparative genomics.</title>
        <authorList>
            <person name="Mcdougal R."/>
            <person name="Panda P."/>
            <person name="Williams N."/>
            <person name="Studholme D.J."/>
        </authorList>
    </citation>
    <scope>NUCLEOTIDE SEQUENCE</scope>
    <source>
        <strain evidence="4">NZFS 3830</strain>
    </source>
</reference>
<evidence type="ECO:0000256" key="1">
    <source>
        <dbReference type="SAM" id="MobiDB-lite"/>
    </source>
</evidence>
<dbReference type="OrthoDB" id="392925at2759"/>
<dbReference type="VEuPathDB" id="FungiDB:PC110_g19544"/>
<dbReference type="AlphaFoldDB" id="A0A8T1U1X2"/>
<gene>
    <name evidence="4" type="ORF">JG687_00014313</name>
</gene>
<name>A0A8T1U1X2_9STRA</name>
<proteinExistence type="predicted"/>
<comment type="caution">
    <text evidence="4">The sequence shown here is derived from an EMBL/GenBank/DDBJ whole genome shotgun (WGS) entry which is preliminary data.</text>
</comment>
<dbReference type="GO" id="GO:0070034">
    <property type="term" value="F:telomerase RNA binding"/>
    <property type="evidence" value="ECO:0007669"/>
    <property type="project" value="TreeGrafter"/>
</dbReference>
<evidence type="ECO:0000259" key="2">
    <source>
        <dbReference type="Pfam" id="PF10373"/>
    </source>
</evidence>
<feature type="compositionally biased region" description="Low complexity" evidence="1">
    <location>
        <begin position="794"/>
        <end position="808"/>
    </location>
</feature>
<feature type="non-terminal residue" evidence="4">
    <location>
        <position position="1"/>
    </location>
</feature>
<accession>A0A8T1U1X2</accession>
<dbReference type="InterPro" id="IPR018834">
    <property type="entry name" value="DNA/RNA-bd_Est1-type"/>
</dbReference>
<feature type="domain" description="DNA/RNA-binding" evidence="2">
    <location>
        <begin position="329"/>
        <end position="627"/>
    </location>
</feature>
<dbReference type="InterPro" id="IPR045153">
    <property type="entry name" value="Est1/Ebs1-like"/>
</dbReference>
<dbReference type="Proteomes" id="UP000688947">
    <property type="component" value="Unassembled WGS sequence"/>
</dbReference>
<dbReference type="InterPro" id="IPR021869">
    <property type="entry name" value="RNase_Zc3h12_NYN"/>
</dbReference>
<evidence type="ECO:0000313" key="4">
    <source>
        <dbReference type="EMBL" id="KAG6950346.1"/>
    </source>
</evidence>
<dbReference type="GO" id="GO:0000184">
    <property type="term" value="P:nuclear-transcribed mRNA catabolic process, nonsense-mediated decay"/>
    <property type="evidence" value="ECO:0007669"/>
    <property type="project" value="TreeGrafter"/>
</dbReference>
<feature type="domain" description="RNase NYN" evidence="3">
    <location>
        <begin position="846"/>
        <end position="999"/>
    </location>
</feature>
<dbReference type="PANTHER" id="PTHR15696:SF0">
    <property type="entry name" value="TELOMERASE-BINDING PROTEIN EST1A"/>
    <property type="match status" value="1"/>
</dbReference>
<organism evidence="4 5">
    <name type="scientific">Phytophthora cactorum</name>
    <dbReference type="NCBI Taxonomy" id="29920"/>
    <lineage>
        <taxon>Eukaryota</taxon>
        <taxon>Sar</taxon>
        <taxon>Stramenopiles</taxon>
        <taxon>Oomycota</taxon>
        <taxon>Peronosporomycetes</taxon>
        <taxon>Peronosporales</taxon>
        <taxon>Peronosporaceae</taxon>
        <taxon>Phytophthora</taxon>
    </lineage>
</organism>
<feature type="region of interest" description="Disordered" evidence="1">
    <location>
        <begin position="680"/>
        <end position="704"/>
    </location>
</feature>
<dbReference type="EMBL" id="JAENGZ010001141">
    <property type="protein sequence ID" value="KAG6950346.1"/>
    <property type="molecule type" value="Genomic_DNA"/>
</dbReference>
<dbReference type="GO" id="GO:0005697">
    <property type="term" value="C:telomerase holoenzyme complex"/>
    <property type="evidence" value="ECO:0007669"/>
    <property type="project" value="TreeGrafter"/>
</dbReference>
<protein>
    <recommendedName>
        <fullName evidence="6">RNase NYN domain-containing protein</fullName>
    </recommendedName>
</protein>